<dbReference type="EMBL" id="UYSL01025309">
    <property type="protein sequence ID" value="VDL84328.1"/>
    <property type="molecule type" value="Genomic_DNA"/>
</dbReference>
<protein>
    <submittedName>
        <fullName evidence="3">Branched-chain amino acid aminotransferase</fullName>
    </submittedName>
</protein>
<reference evidence="1 2" key="2">
    <citation type="submission" date="2018-11" db="EMBL/GenBank/DDBJ databases">
        <authorList>
            <consortium name="Pathogen Informatics"/>
        </authorList>
    </citation>
    <scope>NUCLEOTIDE SEQUENCE [LARGE SCALE GENOMIC DNA]</scope>
</reference>
<evidence type="ECO:0000313" key="2">
    <source>
        <dbReference type="Proteomes" id="UP000271162"/>
    </source>
</evidence>
<dbReference type="WBParaSite" id="NBR_0002059001-mRNA-1">
    <property type="protein sequence ID" value="NBR_0002059001-mRNA-1"/>
    <property type="gene ID" value="NBR_0002059001"/>
</dbReference>
<dbReference type="AlphaFoldDB" id="A0A0N4YTL8"/>
<organism evidence="3">
    <name type="scientific">Nippostrongylus brasiliensis</name>
    <name type="common">Rat hookworm</name>
    <dbReference type="NCBI Taxonomy" id="27835"/>
    <lineage>
        <taxon>Eukaryota</taxon>
        <taxon>Metazoa</taxon>
        <taxon>Ecdysozoa</taxon>
        <taxon>Nematoda</taxon>
        <taxon>Chromadorea</taxon>
        <taxon>Rhabditida</taxon>
        <taxon>Rhabditina</taxon>
        <taxon>Rhabditomorpha</taxon>
        <taxon>Strongyloidea</taxon>
        <taxon>Heligmosomidae</taxon>
        <taxon>Nippostrongylus</taxon>
    </lineage>
</organism>
<proteinExistence type="predicted"/>
<name>A0A0N4YTL8_NIPBR</name>
<dbReference type="Proteomes" id="UP000271162">
    <property type="component" value="Unassembled WGS sequence"/>
</dbReference>
<sequence>MSLDERKGLESGGRGGYLTELMMTTGTIG</sequence>
<evidence type="ECO:0000313" key="1">
    <source>
        <dbReference type="EMBL" id="VDL84328.1"/>
    </source>
</evidence>
<keyword evidence="2" id="KW-1185">Reference proteome</keyword>
<gene>
    <name evidence="1" type="ORF">NBR_LOCUS20591</name>
</gene>
<accession>A0A0N4YTL8</accession>
<reference evidence="3" key="1">
    <citation type="submission" date="2017-02" db="UniProtKB">
        <authorList>
            <consortium name="WormBaseParasite"/>
        </authorList>
    </citation>
    <scope>IDENTIFICATION</scope>
</reference>
<evidence type="ECO:0000313" key="3">
    <source>
        <dbReference type="WBParaSite" id="NBR_0002059001-mRNA-1"/>
    </source>
</evidence>